<dbReference type="Pfam" id="PF00566">
    <property type="entry name" value="RabGAP-TBC"/>
    <property type="match status" value="1"/>
</dbReference>
<keyword evidence="1" id="KW-0343">GTPase activation</keyword>
<dbReference type="GO" id="GO:0005096">
    <property type="term" value="F:GTPase activator activity"/>
    <property type="evidence" value="ECO:0007669"/>
    <property type="project" value="UniProtKB-KW"/>
</dbReference>
<dbReference type="PANTHER" id="PTHR20913">
    <property type="entry name" value="TBC1 DOMAIN FAMILY MEMBER 20/GTPASE"/>
    <property type="match status" value="1"/>
</dbReference>
<dbReference type="InterPro" id="IPR035969">
    <property type="entry name" value="Rab-GAP_TBC_sf"/>
</dbReference>
<dbReference type="SMART" id="SM00164">
    <property type="entry name" value="TBC"/>
    <property type="match status" value="1"/>
</dbReference>
<dbReference type="Gene3D" id="1.10.8.1310">
    <property type="match status" value="1"/>
</dbReference>
<dbReference type="Proteomes" id="UP001067231">
    <property type="component" value="Unassembled WGS sequence"/>
</dbReference>
<accession>A0A9D5DL52</accession>
<evidence type="ECO:0000313" key="4">
    <source>
        <dbReference type="EMBL" id="KAJ1611229.1"/>
    </source>
</evidence>
<protein>
    <submittedName>
        <fullName evidence="4">TBC domain-containing protein</fullName>
    </submittedName>
</protein>
<comment type="caution">
    <text evidence="4">The sequence shown here is derived from an EMBL/GenBank/DDBJ whole genome shotgun (WGS) entry which is preliminary data.</text>
</comment>
<dbReference type="Gene3D" id="1.10.472.80">
    <property type="entry name" value="Ypt/Rab-GAP domain of gyp1p, domain 3"/>
    <property type="match status" value="1"/>
</dbReference>
<dbReference type="GO" id="GO:0006888">
    <property type="term" value="P:endoplasmic reticulum to Golgi vesicle-mediated transport"/>
    <property type="evidence" value="ECO:0007669"/>
    <property type="project" value="TreeGrafter"/>
</dbReference>
<evidence type="ECO:0000256" key="2">
    <source>
        <dbReference type="SAM" id="Phobius"/>
    </source>
</evidence>
<keyword evidence="2" id="KW-0472">Membrane</keyword>
<keyword evidence="2" id="KW-0812">Transmembrane</keyword>
<dbReference type="InterPro" id="IPR045913">
    <property type="entry name" value="TBC20/Gyp8-like"/>
</dbReference>
<dbReference type="PROSITE" id="PS50086">
    <property type="entry name" value="TBC_RABGAP"/>
    <property type="match status" value="1"/>
</dbReference>
<keyword evidence="2" id="KW-1133">Transmembrane helix</keyword>
<organism evidence="4">
    <name type="scientific">Cryptosporidium canis</name>
    <dbReference type="NCBI Taxonomy" id="195482"/>
    <lineage>
        <taxon>Eukaryota</taxon>
        <taxon>Sar</taxon>
        <taxon>Alveolata</taxon>
        <taxon>Apicomplexa</taxon>
        <taxon>Conoidasida</taxon>
        <taxon>Coccidia</taxon>
        <taxon>Eucoccidiorida</taxon>
        <taxon>Eimeriorina</taxon>
        <taxon>Cryptosporidiidae</taxon>
        <taxon>Cryptosporidium</taxon>
    </lineage>
</organism>
<sequence length="376" mass="44458">MNRRFIWCMLLKINVDDINRRVILHDLVRNADKTLVKQVNCDVDRCNSPNNAFKIKLKHLIISVFSYRKEHFSYIQGIHEIGRVFLTLFHEHKQNILDIKKSIFKLTQFSDNNEIIALSKALKMKLSTGKGRMDICFKAFDKFLIAYSTPYIYKHDCLTEINIESTLSKIASDVLHLLNHDSPTLHNFFINLKEKNESESKICMFILPWIITYFSHNVSRTSDKLIYYIFDHVISNNPLLIIFLVKEILIQCQWELFDFLEKYFGSETHGSSEHEMYPFVHLYFQNLDISSLKWDVIIDNSQKSLLNSRISKLNSYDLWNIDNKCTQNFKVNLIFRIRASQNTMIYYTLIFTIFSIAISFIVNEFGFSKVIRNEYS</sequence>
<feature type="transmembrane region" description="Helical" evidence="2">
    <location>
        <begin position="344"/>
        <end position="362"/>
    </location>
</feature>
<name>A0A9D5DL52_9CRYT</name>
<proteinExistence type="predicted"/>
<dbReference type="InterPro" id="IPR000195">
    <property type="entry name" value="Rab-GAP-TBC_dom"/>
</dbReference>
<feature type="domain" description="Rab-GAP TBC" evidence="3">
    <location>
        <begin position="1"/>
        <end position="237"/>
    </location>
</feature>
<dbReference type="PANTHER" id="PTHR20913:SF7">
    <property type="entry name" value="RE60063P"/>
    <property type="match status" value="1"/>
</dbReference>
<gene>
    <name evidence="4" type="ORF">OJ253_921</name>
</gene>
<dbReference type="GO" id="GO:0005789">
    <property type="term" value="C:endoplasmic reticulum membrane"/>
    <property type="evidence" value="ECO:0007669"/>
    <property type="project" value="TreeGrafter"/>
</dbReference>
<dbReference type="SUPFAM" id="SSF47923">
    <property type="entry name" value="Ypt/Rab-GAP domain of gyp1p"/>
    <property type="match status" value="1"/>
</dbReference>
<dbReference type="EMBL" id="JAPCXC010000017">
    <property type="protein sequence ID" value="KAJ1611229.1"/>
    <property type="molecule type" value="Genomic_DNA"/>
</dbReference>
<dbReference type="OrthoDB" id="206700at2759"/>
<dbReference type="AlphaFoldDB" id="A0A9D5DL52"/>
<reference evidence="4" key="1">
    <citation type="submission" date="2022-10" db="EMBL/GenBank/DDBJ databases">
        <title>Adaptive evolution leads to modifications in subtelomeric GC content in a zoonotic Cryptosporidium species.</title>
        <authorList>
            <person name="Li J."/>
            <person name="Feng Y."/>
            <person name="Xiao L."/>
        </authorList>
    </citation>
    <scope>NUCLEOTIDE SEQUENCE</scope>
    <source>
        <strain evidence="4">33844</strain>
    </source>
</reference>
<evidence type="ECO:0000256" key="1">
    <source>
        <dbReference type="ARBA" id="ARBA00022468"/>
    </source>
</evidence>
<evidence type="ECO:0000259" key="3">
    <source>
        <dbReference type="PROSITE" id="PS50086"/>
    </source>
</evidence>